<evidence type="ECO:0000313" key="10">
    <source>
        <dbReference type="EMBL" id="PVD32500.1"/>
    </source>
</evidence>
<comment type="caution">
    <text evidence="10">The sequence shown here is derived from an EMBL/GenBank/DDBJ whole genome shotgun (WGS) entry which is preliminary data.</text>
</comment>
<dbReference type="InterPro" id="IPR045464">
    <property type="entry name" value="Hrt3/FBXO9_C"/>
</dbReference>
<reference evidence="10 11" key="1">
    <citation type="submission" date="2018-04" db="EMBL/GenBank/DDBJ databases">
        <title>The genome of golden apple snail Pomacea canaliculata provides insight into stress tolerance and invasive adaptation.</title>
        <authorList>
            <person name="Liu C."/>
            <person name="Liu B."/>
            <person name="Ren Y."/>
            <person name="Zhang Y."/>
            <person name="Wang H."/>
            <person name="Li S."/>
            <person name="Jiang F."/>
            <person name="Yin L."/>
            <person name="Zhang G."/>
            <person name="Qian W."/>
            <person name="Fan W."/>
        </authorList>
    </citation>
    <scope>NUCLEOTIDE SEQUENCE [LARGE SCALE GENOMIC DNA]</scope>
    <source>
        <strain evidence="10">SZHN2017</strain>
        <tissue evidence="10">Muscle</tissue>
    </source>
</reference>
<organism evidence="10 11">
    <name type="scientific">Pomacea canaliculata</name>
    <name type="common">Golden apple snail</name>
    <dbReference type="NCBI Taxonomy" id="400727"/>
    <lineage>
        <taxon>Eukaryota</taxon>
        <taxon>Metazoa</taxon>
        <taxon>Spiralia</taxon>
        <taxon>Lophotrochozoa</taxon>
        <taxon>Mollusca</taxon>
        <taxon>Gastropoda</taxon>
        <taxon>Caenogastropoda</taxon>
        <taxon>Architaenioglossa</taxon>
        <taxon>Ampullarioidea</taxon>
        <taxon>Ampullariidae</taxon>
        <taxon>Pomacea</taxon>
    </lineage>
</organism>
<dbReference type="InterPro" id="IPR001810">
    <property type="entry name" value="F-box_dom"/>
</dbReference>
<evidence type="ECO:0000256" key="6">
    <source>
        <dbReference type="ARBA" id="ARBA00022803"/>
    </source>
</evidence>
<evidence type="ECO:0000256" key="3">
    <source>
        <dbReference type="ARBA" id="ARBA00019775"/>
    </source>
</evidence>
<evidence type="ECO:0000256" key="1">
    <source>
        <dbReference type="ARBA" id="ARBA00004496"/>
    </source>
</evidence>
<dbReference type="OMA" id="RWNRLDF"/>
<dbReference type="Proteomes" id="UP000245119">
    <property type="component" value="Linkage Group LG4"/>
</dbReference>
<name>A0A2T7PGK6_POMCA</name>
<evidence type="ECO:0000256" key="5">
    <source>
        <dbReference type="ARBA" id="ARBA00022786"/>
    </source>
</evidence>
<evidence type="ECO:0000256" key="8">
    <source>
        <dbReference type="SAM" id="MobiDB-lite"/>
    </source>
</evidence>
<dbReference type="PANTHER" id="PTHR12874">
    <property type="entry name" value="F-BOX ONLY PROTEIN 48-RELATED"/>
    <property type="match status" value="1"/>
</dbReference>
<comment type="pathway">
    <text evidence="2">Protein modification; protein ubiquitination.</text>
</comment>
<dbReference type="InterPro" id="IPR019734">
    <property type="entry name" value="TPR_rpt"/>
</dbReference>
<feature type="region of interest" description="Disordered" evidence="8">
    <location>
        <begin position="1"/>
        <end position="68"/>
    </location>
</feature>
<dbReference type="GO" id="GO:0019005">
    <property type="term" value="C:SCF ubiquitin ligase complex"/>
    <property type="evidence" value="ECO:0007669"/>
    <property type="project" value="TreeGrafter"/>
</dbReference>
<protein>
    <recommendedName>
        <fullName evidence="3">F-box only protein 9</fullName>
    </recommendedName>
</protein>
<dbReference type="PROSITE" id="PS50005">
    <property type="entry name" value="TPR"/>
    <property type="match status" value="1"/>
</dbReference>
<dbReference type="AlphaFoldDB" id="A0A2T7PGK6"/>
<evidence type="ECO:0000259" key="9">
    <source>
        <dbReference type="PROSITE" id="PS50181"/>
    </source>
</evidence>
<dbReference type="InterPro" id="IPR036047">
    <property type="entry name" value="F-box-like_dom_sf"/>
</dbReference>
<comment type="subcellular location">
    <subcellularLocation>
        <location evidence="1">Cytoplasm</location>
    </subcellularLocation>
</comment>
<gene>
    <name evidence="10" type="ORF">C0Q70_07939</name>
</gene>
<dbReference type="GO" id="GO:0005737">
    <property type="term" value="C:cytoplasm"/>
    <property type="evidence" value="ECO:0007669"/>
    <property type="project" value="UniProtKB-SubCell"/>
</dbReference>
<evidence type="ECO:0000256" key="2">
    <source>
        <dbReference type="ARBA" id="ARBA00004906"/>
    </source>
</evidence>
<dbReference type="PROSITE" id="PS50181">
    <property type="entry name" value="FBOX"/>
    <property type="match status" value="1"/>
</dbReference>
<proteinExistence type="predicted"/>
<feature type="repeat" description="TPR" evidence="7">
    <location>
        <begin position="70"/>
        <end position="103"/>
    </location>
</feature>
<keyword evidence="4" id="KW-0963">Cytoplasm</keyword>
<feature type="compositionally biased region" description="Polar residues" evidence="8">
    <location>
        <begin position="50"/>
        <end position="63"/>
    </location>
</feature>
<keyword evidence="6 7" id="KW-0802">TPR repeat</keyword>
<dbReference type="Pfam" id="PF19270">
    <property type="entry name" value="FBO_C"/>
    <property type="match status" value="1"/>
</dbReference>
<keyword evidence="5" id="KW-0833">Ubl conjugation pathway</keyword>
<dbReference type="EMBL" id="PZQS01000004">
    <property type="protein sequence ID" value="PVD32500.1"/>
    <property type="molecule type" value="Genomic_DNA"/>
</dbReference>
<dbReference type="STRING" id="400727.A0A2T7PGK6"/>
<evidence type="ECO:0000313" key="11">
    <source>
        <dbReference type="Proteomes" id="UP000245119"/>
    </source>
</evidence>
<evidence type="ECO:0000256" key="4">
    <source>
        <dbReference type="ARBA" id="ARBA00022490"/>
    </source>
</evidence>
<sequence>MDAPLRHLTEDDDHHEEGAADNPMLKEGVASLQEELQEFREQWQHELQAAGQQNSDSGQQRSSKSVEEEAKKLFLQGMQAEQNGHMYEAVQFYRHAMQLVPDIEFKIDFPQNRNPRERQDSESSMDGSACEEIDEDLVMHFQNIRLSNSSICEPAYEQRATHICKLPVEVLMYIFYWVVSSELDVRSLEMLSEVCRGFYLCARDENLWKAICLKIWGKNCGSSKKYGTWRRMYLDRPHLLFNGCYISRATYFRQGEQGMDQFYRPFHMVEYYRYVRFFPDGSMLMVCSPEEPSTVLPKLRTITYRFQGLLTGYYKLYSTKAVCVLKRVKLMEPVTRYKRRQPANQNDIDQTYSVEFEMVDSGRRRHCRLNWLAYSVCTLHKASGHESVAQFDLKSSAYPPLIFSRVRSYTAMSDAPLQ</sequence>
<dbReference type="OrthoDB" id="2117972at2759"/>
<dbReference type="CDD" id="cd22089">
    <property type="entry name" value="F-box_FBXO9"/>
    <property type="match status" value="1"/>
</dbReference>
<dbReference type="Gene3D" id="1.20.1280.50">
    <property type="match status" value="1"/>
</dbReference>
<dbReference type="SUPFAM" id="SSF81383">
    <property type="entry name" value="F-box domain"/>
    <property type="match status" value="1"/>
</dbReference>
<dbReference type="GO" id="GO:0031146">
    <property type="term" value="P:SCF-dependent proteasomal ubiquitin-dependent protein catabolic process"/>
    <property type="evidence" value="ECO:0007669"/>
    <property type="project" value="TreeGrafter"/>
</dbReference>
<accession>A0A2T7PGK6</accession>
<dbReference type="Pfam" id="PF12937">
    <property type="entry name" value="F-box-like"/>
    <property type="match status" value="1"/>
</dbReference>
<evidence type="ECO:0000256" key="7">
    <source>
        <dbReference type="PROSITE-ProRule" id="PRU00339"/>
    </source>
</evidence>
<dbReference type="PANTHER" id="PTHR12874:SF29">
    <property type="entry name" value="F-BOX ONLY PROTEIN 9"/>
    <property type="match status" value="1"/>
</dbReference>
<dbReference type="FunFam" id="1.20.1280.50:FF:000012">
    <property type="entry name" value="F-box only protein 9"/>
    <property type="match status" value="1"/>
</dbReference>
<keyword evidence="11" id="KW-1185">Reference proteome</keyword>
<feature type="domain" description="F-box" evidence="9">
    <location>
        <begin position="160"/>
        <end position="211"/>
    </location>
</feature>